<accession>A0ABR3Q2N4</accession>
<keyword evidence="4" id="KW-1185">Reference proteome</keyword>
<reference evidence="3 4" key="1">
    <citation type="submission" date="2023-08" db="EMBL/GenBank/DDBJ databases">
        <title>Annotated Genome Sequence of Vanrija albida AlHP1.</title>
        <authorList>
            <person name="Herzog R."/>
        </authorList>
    </citation>
    <scope>NUCLEOTIDE SEQUENCE [LARGE SCALE GENOMIC DNA]</scope>
    <source>
        <strain evidence="3 4">AlHP1</strain>
    </source>
</reference>
<dbReference type="RefSeq" id="XP_069208656.1">
    <property type="nucleotide sequence ID" value="XM_069354014.1"/>
</dbReference>
<protein>
    <recommendedName>
        <fullName evidence="2">Distal membrane-arm assembly complex protein 1-like domain-containing protein</fullName>
    </recommendedName>
</protein>
<evidence type="ECO:0000313" key="4">
    <source>
        <dbReference type="Proteomes" id="UP001565368"/>
    </source>
</evidence>
<evidence type="ECO:0000256" key="1">
    <source>
        <dbReference type="SAM" id="MobiDB-lite"/>
    </source>
</evidence>
<feature type="domain" description="Distal membrane-arm assembly complex protein 1-like" evidence="2">
    <location>
        <begin position="28"/>
        <end position="78"/>
    </location>
</feature>
<dbReference type="GeneID" id="95986568"/>
<evidence type="ECO:0000313" key="3">
    <source>
        <dbReference type="EMBL" id="KAL1408712.1"/>
    </source>
</evidence>
<sequence length="90" mass="9397">MSQQQTEARAGADTQPPKPEPERAEWKDCIECRLTGAATFTGVGAYALYTAAQGGAFARVRPPGSPVFASKVQAAIGVVFLGLGVGRLFV</sequence>
<comment type="caution">
    <text evidence="3">The sequence shown here is derived from an EMBL/GenBank/DDBJ whole genome shotgun (WGS) entry which is preliminary data.</text>
</comment>
<name>A0ABR3Q2N4_9TREE</name>
<gene>
    <name evidence="3" type="ORF">Q8F55_005525</name>
</gene>
<organism evidence="3 4">
    <name type="scientific">Vanrija albida</name>
    <dbReference type="NCBI Taxonomy" id="181172"/>
    <lineage>
        <taxon>Eukaryota</taxon>
        <taxon>Fungi</taxon>
        <taxon>Dikarya</taxon>
        <taxon>Basidiomycota</taxon>
        <taxon>Agaricomycotina</taxon>
        <taxon>Tremellomycetes</taxon>
        <taxon>Trichosporonales</taxon>
        <taxon>Trichosporonaceae</taxon>
        <taxon>Vanrija</taxon>
    </lineage>
</organism>
<dbReference type="EMBL" id="JBBXJM010000004">
    <property type="protein sequence ID" value="KAL1408712.1"/>
    <property type="molecule type" value="Genomic_DNA"/>
</dbReference>
<proteinExistence type="predicted"/>
<dbReference type="Proteomes" id="UP001565368">
    <property type="component" value="Unassembled WGS sequence"/>
</dbReference>
<dbReference type="Pfam" id="PF15055">
    <property type="entry name" value="DMAC1_Dmo2"/>
    <property type="match status" value="1"/>
</dbReference>
<feature type="region of interest" description="Disordered" evidence="1">
    <location>
        <begin position="1"/>
        <end position="25"/>
    </location>
</feature>
<dbReference type="InterPro" id="IPR028036">
    <property type="entry name" value="DMAC1-like_dom"/>
</dbReference>
<evidence type="ECO:0000259" key="2">
    <source>
        <dbReference type="Pfam" id="PF15055"/>
    </source>
</evidence>